<dbReference type="PROSITE" id="PS50878">
    <property type="entry name" value="RT_POL"/>
    <property type="match status" value="1"/>
</dbReference>
<proteinExistence type="predicted"/>
<dbReference type="OrthoDB" id="9793236at2"/>
<dbReference type="NCBIfam" id="NF041747">
    <property type="entry name" value="Drt3a"/>
    <property type="match status" value="1"/>
</dbReference>
<dbReference type="CDD" id="cd01646">
    <property type="entry name" value="RT_Bac_retron_I"/>
    <property type="match status" value="1"/>
</dbReference>
<organism evidence="2 3">
    <name type="scientific">Bradyrhizobium lablabi</name>
    <dbReference type="NCBI Taxonomy" id="722472"/>
    <lineage>
        <taxon>Bacteria</taxon>
        <taxon>Pseudomonadati</taxon>
        <taxon>Pseudomonadota</taxon>
        <taxon>Alphaproteobacteria</taxon>
        <taxon>Hyphomicrobiales</taxon>
        <taxon>Nitrobacteraceae</taxon>
        <taxon>Bradyrhizobium</taxon>
    </lineage>
</organism>
<protein>
    <submittedName>
        <fullName evidence="2">Reverse transcriptase (RNA-dependent DNA polymerase)</fullName>
    </submittedName>
</protein>
<dbReference type="InterPro" id="IPR043502">
    <property type="entry name" value="DNA/RNA_pol_sf"/>
</dbReference>
<accession>A0A1H5AJA3</accession>
<evidence type="ECO:0000259" key="1">
    <source>
        <dbReference type="PROSITE" id="PS50878"/>
    </source>
</evidence>
<feature type="domain" description="Reverse transcriptase" evidence="1">
    <location>
        <begin position="1"/>
        <end position="254"/>
    </location>
</feature>
<dbReference type="Pfam" id="PF00078">
    <property type="entry name" value="RVT_1"/>
    <property type="match status" value="1"/>
</dbReference>
<dbReference type="EMBL" id="FNTI01000001">
    <property type="protein sequence ID" value="SED42439.1"/>
    <property type="molecule type" value="Genomic_DNA"/>
</dbReference>
<evidence type="ECO:0000313" key="3">
    <source>
        <dbReference type="Proteomes" id="UP000183208"/>
    </source>
</evidence>
<dbReference type="RefSeq" id="WP_074822589.1">
    <property type="nucleotide sequence ID" value="NZ_FNTI01000001.1"/>
</dbReference>
<reference evidence="2 3" key="1">
    <citation type="submission" date="2016-10" db="EMBL/GenBank/DDBJ databases">
        <authorList>
            <person name="de Groot N.N."/>
        </authorList>
    </citation>
    <scope>NUCLEOTIDE SEQUENCE [LARGE SCALE GENOMIC DNA]</scope>
    <source>
        <strain evidence="2 3">GAS522</strain>
    </source>
</reference>
<evidence type="ECO:0000313" key="2">
    <source>
        <dbReference type="EMBL" id="SED42439.1"/>
    </source>
</evidence>
<keyword evidence="2" id="KW-0808">Transferase</keyword>
<gene>
    <name evidence="2" type="ORF">SAMN05444171_4070</name>
</gene>
<sequence length="408" mass="46761">MNKQFLSNCIHSKDLLNDDCVAGSYDAEELAQRATTVVQYGFTTLKLEPVLIKRKVAYRVRSTPHSVVLRGLNRLIRQATKIRPSDRDTIIRRLGTVLAEGVPHRIYKFDIKAFFESVDTKRLFDELANVSTLPRSAALVLEHYLNELHSRGIIGLPRGVQLSATLSEFTLQRFDGELSILPEVYFHARYVDDIVIVTSGRENPKDFARKIRRLLAPLGLELNHKKTKRIEIPVQSKSDGRATLGQFDYLGYNFSIHESTRNAERRLAREVEITIAGTKIARLKTRLCCSIGAFLDDGDIGKLERRLQVLTGNYNVRDFSIGRSRNTGLYCNYRRVNSQAALAELDTFFRSLLIGTRNRLSRRLATKAPAKVRRSLLKYNFVQSFNQRTFYNFPMTELGELRRCWRDG</sequence>
<keyword evidence="2" id="KW-0548">Nucleotidyltransferase</keyword>
<dbReference type="Proteomes" id="UP000183208">
    <property type="component" value="Unassembled WGS sequence"/>
</dbReference>
<dbReference type="InterPro" id="IPR000477">
    <property type="entry name" value="RT_dom"/>
</dbReference>
<name>A0A1H5AJA3_9BRAD</name>
<keyword evidence="2" id="KW-0695">RNA-directed DNA polymerase</keyword>
<dbReference type="SUPFAM" id="SSF56672">
    <property type="entry name" value="DNA/RNA polymerases"/>
    <property type="match status" value="1"/>
</dbReference>
<dbReference type="AlphaFoldDB" id="A0A1H5AJA3"/>
<dbReference type="GO" id="GO:0003964">
    <property type="term" value="F:RNA-directed DNA polymerase activity"/>
    <property type="evidence" value="ECO:0007669"/>
    <property type="project" value="UniProtKB-KW"/>
</dbReference>